<dbReference type="Proteomes" id="UP000655287">
    <property type="component" value="Unassembled WGS sequence"/>
</dbReference>
<dbReference type="AlphaFoldDB" id="A0A919V5Z1"/>
<dbReference type="SUPFAM" id="SSF161098">
    <property type="entry name" value="MetI-like"/>
    <property type="match status" value="1"/>
</dbReference>
<keyword evidence="12" id="KW-1185">Reference proteome</keyword>
<evidence type="ECO:0000256" key="5">
    <source>
        <dbReference type="ARBA" id="ARBA00022989"/>
    </source>
</evidence>
<reference evidence="11" key="1">
    <citation type="submission" date="2021-01" db="EMBL/GenBank/DDBJ databases">
        <title>Whole genome shotgun sequence of Sphaerisporangium rufum NBRC 109079.</title>
        <authorList>
            <person name="Komaki H."/>
            <person name="Tamura T."/>
        </authorList>
    </citation>
    <scope>NUCLEOTIDE SEQUENCE</scope>
    <source>
        <strain evidence="11">NBRC 109079</strain>
    </source>
</reference>
<evidence type="ECO:0000256" key="2">
    <source>
        <dbReference type="ARBA" id="ARBA00011779"/>
    </source>
</evidence>
<dbReference type="GO" id="GO:0015419">
    <property type="term" value="F:ABC-type sulfate transporter activity"/>
    <property type="evidence" value="ECO:0007669"/>
    <property type="project" value="InterPro"/>
</dbReference>
<evidence type="ECO:0000313" key="11">
    <source>
        <dbReference type="EMBL" id="GII78825.1"/>
    </source>
</evidence>
<evidence type="ECO:0000259" key="10">
    <source>
        <dbReference type="PROSITE" id="PS50928"/>
    </source>
</evidence>
<dbReference type="PANTHER" id="PTHR30406">
    <property type="entry name" value="SULFATE TRANSPORT SYSTEM PERMEASE PROTEIN"/>
    <property type="match status" value="1"/>
</dbReference>
<evidence type="ECO:0000256" key="8">
    <source>
        <dbReference type="ARBA" id="ARBA00025323"/>
    </source>
</evidence>
<evidence type="ECO:0000256" key="6">
    <source>
        <dbReference type="ARBA" id="ARBA00023032"/>
    </source>
</evidence>
<evidence type="ECO:0000256" key="4">
    <source>
        <dbReference type="ARBA" id="ARBA00022692"/>
    </source>
</evidence>
<comment type="similarity">
    <text evidence="9">Belongs to the binding-protein-dependent transport system permease family.</text>
</comment>
<proteinExistence type="inferred from homology"/>
<comment type="function">
    <text evidence="8">Part of the ABC transporter complex CysAWTP (TC 3.A.1.6.1) involved in sulfate/thiosulfate import. Probably responsible for the translocation of the substrate across the membrane.</text>
</comment>
<feature type="transmembrane region" description="Helical" evidence="9">
    <location>
        <begin position="107"/>
        <end position="128"/>
    </location>
</feature>
<dbReference type="PANTHER" id="PTHR30406:SF8">
    <property type="entry name" value="SULFATE TRANSPORT SYSTEM PERMEASE PROTEIN CYST"/>
    <property type="match status" value="1"/>
</dbReference>
<comment type="subcellular location">
    <subcellularLocation>
        <location evidence="9">Cell membrane</location>
        <topology evidence="9">Multi-pass membrane protein</topology>
    </subcellularLocation>
    <subcellularLocation>
        <location evidence="1">Membrane</location>
        <topology evidence="1">Multi-pass membrane protein</topology>
    </subcellularLocation>
</comment>
<keyword evidence="4 9" id="KW-0812">Transmembrane</keyword>
<dbReference type="EMBL" id="BOOU01000053">
    <property type="protein sequence ID" value="GII78825.1"/>
    <property type="molecule type" value="Genomic_DNA"/>
</dbReference>
<sequence>MRALIRLVCSGRGARRRPAGVPVPRPPLILLLPAAGGLLFLLLPLAGLLAHAPRPALPGRLAAGTAAALRLAVATSGGAALVCLLLGVPLAWTLARGAFRGRRAVRALVTVPLLLPPVAGAAALMLVFGHRDLAAAPPAGGAALAPVVLAQAFMALPFLVLSTERALLAAGPRAEEVALTLGASRWTAFRRVALPPAARGIAAGTVLAFARALGEFGAAVSVAGGLPGTAPAGPASAHLPAGAAPAVLAAVGPPLLLASVTVLTVLRHHWLSTAC</sequence>
<name>A0A919V5Z1_9ACTN</name>
<evidence type="ECO:0000256" key="3">
    <source>
        <dbReference type="ARBA" id="ARBA00022448"/>
    </source>
</evidence>
<dbReference type="InterPro" id="IPR000515">
    <property type="entry name" value="MetI-like"/>
</dbReference>
<evidence type="ECO:0000256" key="9">
    <source>
        <dbReference type="RuleBase" id="RU363032"/>
    </source>
</evidence>
<dbReference type="InterPro" id="IPR005667">
    <property type="entry name" value="Sulph_transpt2"/>
</dbReference>
<feature type="transmembrane region" description="Helical" evidence="9">
    <location>
        <begin position="28"/>
        <end position="51"/>
    </location>
</feature>
<protein>
    <submittedName>
        <fullName evidence="11">Molybdate ABC transporter permease</fullName>
    </submittedName>
</protein>
<comment type="caution">
    <text evidence="11">The sequence shown here is derived from an EMBL/GenBank/DDBJ whole genome shotgun (WGS) entry which is preliminary data.</text>
</comment>
<feature type="domain" description="ABC transmembrane type-1" evidence="10">
    <location>
        <begin position="69"/>
        <end position="266"/>
    </location>
</feature>
<evidence type="ECO:0000256" key="1">
    <source>
        <dbReference type="ARBA" id="ARBA00004141"/>
    </source>
</evidence>
<dbReference type="Pfam" id="PF00528">
    <property type="entry name" value="BPD_transp_1"/>
    <property type="match status" value="1"/>
</dbReference>
<dbReference type="RefSeq" id="WP_203988171.1">
    <property type="nucleotide sequence ID" value="NZ_BOOU01000053.1"/>
</dbReference>
<gene>
    <name evidence="11" type="ORF">Sru01_38070</name>
</gene>
<accession>A0A919V5Z1</accession>
<keyword evidence="7 9" id="KW-0472">Membrane</keyword>
<dbReference type="Gene3D" id="1.10.3720.10">
    <property type="entry name" value="MetI-like"/>
    <property type="match status" value="1"/>
</dbReference>
<dbReference type="GO" id="GO:0005886">
    <property type="term" value="C:plasma membrane"/>
    <property type="evidence" value="ECO:0007669"/>
    <property type="project" value="UniProtKB-SubCell"/>
</dbReference>
<feature type="transmembrane region" description="Helical" evidence="9">
    <location>
        <begin position="71"/>
        <end position="95"/>
    </location>
</feature>
<evidence type="ECO:0000256" key="7">
    <source>
        <dbReference type="ARBA" id="ARBA00023136"/>
    </source>
</evidence>
<keyword evidence="6" id="KW-0764">Sulfate transport</keyword>
<dbReference type="CDD" id="cd06261">
    <property type="entry name" value="TM_PBP2"/>
    <property type="match status" value="1"/>
</dbReference>
<comment type="subunit">
    <text evidence="2">The complex is composed of two ATP-binding proteins (CysA), two transmembrane proteins (CysT and CysW) and a solute-binding protein (CysP).</text>
</comment>
<feature type="transmembrane region" description="Helical" evidence="9">
    <location>
        <begin position="140"/>
        <end position="161"/>
    </location>
</feature>
<dbReference type="InterPro" id="IPR035906">
    <property type="entry name" value="MetI-like_sf"/>
</dbReference>
<keyword evidence="5 9" id="KW-1133">Transmembrane helix</keyword>
<dbReference type="PROSITE" id="PS50928">
    <property type="entry name" value="ABC_TM1"/>
    <property type="match status" value="1"/>
</dbReference>
<evidence type="ECO:0000313" key="12">
    <source>
        <dbReference type="Proteomes" id="UP000655287"/>
    </source>
</evidence>
<organism evidence="11 12">
    <name type="scientific">Sphaerisporangium rufum</name>
    <dbReference type="NCBI Taxonomy" id="1381558"/>
    <lineage>
        <taxon>Bacteria</taxon>
        <taxon>Bacillati</taxon>
        <taxon>Actinomycetota</taxon>
        <taxon>Actinomycetes</taxon>
        <taxon>Streptosporangiales</taxon>
        <taxon>Streptosporangiaceae</taxon>
        <taxon>Sphaerisporangium</taxon>
    </lineage>
</organism>
<keyword evidence="3 9" id="KW-0813">Transport</keyword>